<organism evidence="3 4">
    <name type="scientific">Edwardsiella tarda</name>
    <dbReference type="NCBI Taxonomy" id="636"/>
    <lineage>
        <taxon>Bacteria</taxon>
        <taxon>Pseudomonadati</taxon>
        <taxon>Pseudomonadota</taxon>
        <taxon>Gammaproteobacteria</taxon>
        <taxon>Enterobacterales</taxon>
        <taxon>Hafniaceae</taxon>
        <taxon>Edwardsiella</taxon>
    </lineage>
</organism>
<dbReference type="InterPro" id="IPR000836">
    <property type="entry name" value="PRTase_dom"/>
</dbReference>
<dbReference type="Proteomes" id="UP000219788">
    <property type="component" value="Unassembled WGS sequence"/>
</dbReference>
<name>A0A2A7TZG5_EDWTA</name>
<evidence type="ECO:0000313" key="3">
    <source>
        <dbReference type="EMBL" id="PEH71373.1"/>
    </source>
</evidence>
<dbReference type="CDD" id="cd06223">
    <property type="entry name" value="PRTases_typeI"/>
    <property type="match status" value="1"/>
</dbReference>
<evidence type="ECO:0000256" key="1">
    <source>
        <dbReference type="ARBA" id="ARBA00008007"/>
    </source>
</evidence>
<sequence>MVSLHGRCAICRLPLRAPVGICTPCRRALPLPPPCCPRCGLPCADATRPCGRCLQRPPPWQRLIFTGDYQPPLATLIQRFKYRGEWPLAFPLARLMLLSYLQARRHIPSMRPDLLLAVPLHRRRHWRRGYNQSAELARPLAHWLQADYRPHWLRRVRSTPPQQGLSAAERRRNLRGAFTCHPALTGRRVLLVDDVVTTGSTLSEISQRLIAQGVMSVEVICLCRTL</sequence>
<dbReference type="InterPro" id="IPR029057">
    <property type="entry name" value="PRTase-like"/>
</dbReference>
<dbReference type="STRING" id="636.AAW15_00885"/>
<protein>
    <submittedName>
        <fullName evidence="3">DNA utilization protein GntX</fullName>
    </submittedName>
</protein>
<comment type="similarity">
    <text evidence="1">Belongs to the ComF/GntX family.</text>
</comment>
<gene>
    <name evidence="3" type="ORF">CRM76_05155</name>
</gene>
<comment type="caution">
    <text evidence="3">The sequence shown here is derived from an EMBL/GenBank/DDBJ whole genome shotgun (WGS) entry which is preliminary data.</text>
</comment>
<dbReference type="Gene3D" id="3.40.50.2020">
    <property type="match status" value="1"/>
</dbReference>
<dbReference type="SUPFAM" id="SSF53271">
    <property type="entry name" value="PRTase-like"/>
    <property type="match status" value="1"/>
</dbReference>
<dbReference type="AlphaFoldDB" id="A0A2A7TZG5"/>
<dbReference type="InterPro" id="IPR051910">
    <property type="entry name" value="ComF/GntX_DNA_util-trans"/>
</dbReference>
<dbReference type="EMBL" id="PDDV01000013">
    <property type="protein sequence ID" value="PEH71373.1"/>
    <property type="molecule type" value="Genomic_DNA"/>
</dbReference>
<dbReference type="Pfam" id="PF00156">
    <property type="entry name" value="Pribosyltran"/>
    <property type="match status" value="1"/>
</dbReference>
<feature type="domain" description="Phosphoribosyltransferase" evidence="2">
    <location>
        <begin position="182"/>
        <end position="224"/>
    </location>
</feature>
<evidence type="ECO:0000259" key="2">
    <source>
        <dbReference type="Pfam" id="PF00156"/>
    </source>
</evidence>
<evidence type="ECO:0000313" key="4">
    <source>
        <dbReference type="Proteomes" id="UP000219788"/>
    </source>
</evidence>
<dbReference type="OrthoDB" id="9793412at2"/>
<dbReference type="PANTHER" id="PTHR47505:SF1">
    <property type="entry name" value="DNA UTILIZATION PROTEIN YHGH"/>
    <property type="match status" value="1"/>
</dbReference>
<reference evidence="4" key="1">
    <citation type="submission" date="2017-09" db="EMBL/GenBank/DDBJ databases">
        <title>FDA dAtabase for Regulatory Grade micrObial Sequences (FDA-ARGOS): Supporting development and validation of Infectious Disease Dx tests.</title>
        <authorList>
            <person name="Goldberg B."/>
            <person name="Campos J."/>
            <person name="Tallon L."/>
            <person name="Sadzewicz L."/>
            <person name="Ott S."/>
            <person name="Zhao X."/>
            <person name="Nagaraj S."/>
            <person name="Vavikolanu K."/>
            <person name="Aluvathingal J."/>
            <person name="Nadendla S."/>
            <person name="Geyer C."/>
            <person name="Sichtig H."/>
        </authorList>
    </citation>
    <scope>NUCLEOTIDE SEQUENCE [LARGE SCALE GENOMIC DNA]</scope>
    <source>
        <strain evidence="4">FDAARGOS_370</strain>
    </source>
</reference>
<dbReference type="RefSeq" id="WP_098142807.1">
    <property type="nucleotide sequence ID" value="NZ_PDDV01000013.1"/>
</dbReference>
<proteinExistence type="inferred from homology"/>
<accession>A0A2A7TZG5</accession>
<dbReference type="PANTHER" id="PTHR47505">
    <property type="entry name" value="DNA UTILIZATION PROTEIN YHGH"/>
    <property type="match status" value="1"/>
</dbReference>